<dbReference type="AlphaFoldDB" id="A0A5B7JX78"/>
<accession>A0A5B7JX78</accession>
<evidence type="ECO:0000313" key="3">
    <source>
        <dbReference type="Proteomes" id="UP000324222"/>
    </source>
</evidence>
<dbReference type="EMBL" id="VSRR010123793">
    <property type="protein sequence ID" value="MPD00653.1"/>
    <property type="molecule type" value="Genomic_DNA"/>
</dbReference>
<dbReference type="Proteomes" id="UP000324222">
    <property type="component" value="Unassembled WGS sequence"/>
</dbReference>
<evidence type="ECO:0000256" key="1">
    <source>
        <dbReference type="SAM" id="MobiDB-lite"/>
    </source>
</evidence>
<name>A0A5B7JX78_PORTR</name>
<reference evidence="2 3" key="1">
    <citation type="submission" date="2019-05" db="EMBL/GenBank/DDBJ databases">
        <title>Another draft genome of Portunus trituberculatus and its Hox gene families provides insights of decapod evolution.</title>
        <authorList>
            <person name="Jeong J.-H."/>
            <person name="Song I."/>
            <person name="Kim S."/>
            <person name="Choi T."/>
            <person name="Kim D."/>
            <person name="Ryu S."/>
            <person name="Kim W."/>
        </authorList>
    </citation>
    <scope>NUCLEOTIDE SEQUENCE [LARGE SCALE GENOMIC DNA]</scope>
    <source>
        <tissue evidence="2">Muscle</tissue>
    </source>
</reference>
<keyword evidence="3" id="KW-1185">Reference proteome</keyword>
<protein>
    <submittedName>
        <fullName evidence="2">Uncharacterized protein</fullName>
    </submittedName>
</protein>
<feature type="region of interest" description="Disordered" evidence="1">
    <location>
        <begin position="1"/>
        <end position="22"/>
    </location>
</feature>
<evidence type="ECO:0000313" key="2">
    <source>
        <dbReference type="EMBL" id="MPD00653.1"/>
    </source>
</evidence>
<comment type="caution">
    <text evidence="2">The sequence shown here is derived from an EMBL/GenBank/DDBJ whole genome shotgun (WGS) entry which is preliminary data.</text>
</comment>
<proteinExistence type="predicted"/>
<sequence length="73" mass="8109">MTRSRSGMGLMDVASPTRSTKGGEQGNFLAHIHLGNAIRPAEGKTCFVGDFPSLWLVSFRLKYSCLYSTRVNW</sequence>
<gene>
    <name evidence="2" type="ORF">E2C01_096141</name>
</gene>
<organism evidence="2 3">
    <name type="scientific">Portunus trituberculatus</name>
    <name type="common">Swimming crab</name>
    <name type="synonym">Neptunus trituberculatus</name>
    <dbReference type="NCBI Taxonomy" id="210409"/>
    <lineage>
        <taxon>Eukaryota</taxon>
        <taxon>Metazoa</taxon>
        <taxon>Ecdysozoa</taxon>
        <taxon>Arthropoda</taxon>
        <taxon>Crustacea</taxon>
        <taxon>Multicrustacea</taxon>
        <taxon>Malacostraca</taxon>
        <taxon>Eumalacostraca</taxon>
        <taxon>Eucarida</taxon>
        <taxon>Decapoda</taxon>
        <taxon>Pleocyemata</taxon>
        <taxon>Brachyura</taxon>
        <taxon>Eubrachyura</taxon>
        <taxon>Portunoidea</taxon>
        <taxon>Portunidae</taxon>
        <taxon>Portuninae</taxon>
        <taxon>Portunus</taxon>
    </lineage>
</organism>